<evidence type="ECO:0000256" key="7">
    <source>
        <dbReference type="RuleBase" id="RU000382"/>
    </source>
</evidence>
<dbReference type="AlphaFoldDB" id="A0A6A4VM82"/>
<organism evidence="8 9">
    <name type="scientific">Amphibalanus amphitrite</name>
    <name type="common">Striped barnacle</name>
    <name type="synonym">Balanus amphitrite</name>
    <dbReference type="NCBI Taxonomy" id="1232801"/>
    <lineage>
        <taxon>Eukaryota</taxon>
        <taxon>Metazoa</taxon>
        <taxon>Ecdysozoa</taxon>
        <taxon>Arthropoda</taxon>
        <taxon>Crustacea</taxon>
        <taxon>Multicrustacea</taxon>
        <taxon>Cirripedia</taxon>
        <taxon>Thoracica</taxon>
        <taxon>Thoracicalcarea</taxon>
        <taxon>Balanomorpha</taxon>
        <taxon>Balanoidea</taxon>
        <taxon>Balanidae</taxon>
        <taxon>Amphibalaninae</taxon>
        <taxon>Amphibalanus</taxon>
    </lineage>
</organism>
<dbReference type="InterPro" id="IPR021115">
    <property type="entry name" value="Pyridoxal-P_BS"/>
</dbReference>
<dbReference type="SUPFAM" id="SSF53383">
    <property type="entry name" value="PLP-dependent transferases"/>
    <property type="match status" value="1"/>
</dbReference>
<dbReference type="OrthoDB" id="392571at2759"/>
<name>A0A6A4VM82_AMPAM</name>
<accession>A0A6A4VM82</accession>
<comment type="similarity">
    <text evidence="2 7">Belongs to the group II decarboxylase family.</text>
</comment>
<dbReference type="InterPro" id="IPR015424">
    <property type="entry name" value="PyrdxlP-dep_Trfase"/>
</dbReference>
<dbReference type="GO" id="GO:0019752">
    <property type="term" value="P:carboxylic acid metabolic process"/>
    <property type="evidence" value="ECO:0007669"/>
    <property type="project" value="InterPro"/>
</dbReference>
<dbReference type="InterPro" id="IPR002129">
    <property type="entry name" value="PyrdxlP-dep_de-COase"/>
</dbReference>
<dbReference type="Pfam" id="PF00282">
    <property type="entry name" value="Pyridoxal_deC"/>
    <property type="match status" value="1"/>
</dbReference>
<dbReference type="PANTHER" id="PTHR45677">
    <property type="entry name" value="GLUTAMATE DECARBOXYLASE-RELATED"/>
    <property type="match status" value="1"/>
</dbReference>
<dbReference type="GO" id="GO:0030170">
    <property type="term" value="F:pyridoxal phosphate binding"/>
    <property type="evidence" value="ECO:0007669"/>
    <property type="project" value="InterPro"/>
</dbReference>
<evidence type="ECO:0000256" key="4">
    <source>
        <dbReference type="ARBA" id="ARBA00022898"/>
    </source>
</evidence>
<dbReference type="GO" id="GO:0016831">
    <property type="term" value="F:carboxy-lyase activity"/>
    <property type="evidence" value="ECO:0007669"/>
    <property type="project" value="UniProtKB-KW"/>
</dbReference>
<dbReference type="InterPro" id="IPR015421">
    <property type="entry name" value="PyrdxlP-dep_Trfase_major"/>
</dbReference>
<sequence length="498" mass="54994">MADGSSGAPAGPTPFFQRVMALVDELRLTESAPPDRRDRPVIEFRSPEELSQLLPLALGEPASDEAELLQLCRQVARYSVRTSDFRFRNQLYGGVDGYGLAGALLTECLNTNQHTFEVAPAFILCEATVLAHVRRLIGWSSGDGIFAAGGSMSNQYGLALARYHRHPQVKTSGLFGLRPMVLFTSEDAHYSVLKAAHWHGYGQENVVSVPTDECGRMRPEALSAAVERVLSEGREPLAVNATCGTTVLGAYDPLPAIADICQQHGLWLHVDACWGGAALLSRQWRHLMAGVERADSVAWNPHKMLGAPLQCSLFVTRHDGLLHQCNSAQATYLFQQDKFYDVSHDTGDKSIQCGRKVDGFKLWLMWKAHGDSGLESMVDTTFAAARYCADQVSRRDGFRPVLPPGSDAGQCANVSFWYVPAALRGQEETPEWWHRLSLVAPRVKEAMVRSGTLMVGYQPLPHKQAVNFFRLVFTAVPPLGRAEVDYMLDEIERLGRDL</sequence>
<evidence type="ECO:0000256" key="1">
    <source>
        <dbReference type="ARBA" id="ARBA00001933"/>
    </source>
</evidence>
<dbReference type="EMBL" id="VIIS01001957">
    <property type="protein sequence ID" value="KAF0290391.1"/>
    <property type="molecule type" value="Genomic_DNA"/>
</dbReference>
<dbReference type="GO" id="GO:0005737">
    <property type="term" value="C:cytoplasm"/>
    <property type="evidence" value="ECO:0007669"/>
    <property type="project" value="TreeGrafter"/>
</dbReference>
<gene>
    <name evidence="8" type="primary">CSAD_0</name>
    <name evidence="8" type="ORF">FJT64_011373</name>
</gene>
<dbReference type="PANTHER" id="PTHR45677:SF8">
    <property type="entry name" value="CYSTEINE SULFINIC ACID DECARBOXYLASE"/>
    <property type="match status" value="1"/>
</dbReference>
<keyword evidence="9" id="KW-1185">Reference proteome</keyword>
<dbReference type="Gene3D" id="3.40.640.10">
    <property type="entry name" value="Type I PLP-dependent aspartate aminotransferase-like (Major domain)"/>
    <property type="match status" value="1"/>
</dbReference>
<keyword evidence="4 6" id="KW-0663">Pyridoxal phosphate</keyword>
<proteinExistence type="inferred from homology"/>
<evidence type="ECO:0000313" key="9">
    <source>
        <dbReference type="Proteomes" id="UP000440578"/>
    </source>
</evidence>
<evidence type="ECO:0000313" key="8">
    <source>
        <dbReference type="EMBL" id="KAF0290391.1"/>
    </source>
</evidence>
<evidence type="ECO:0000256" key="6">
    <source>
        <dbReference type="PIRSR" id="PIRSR602129-50"/>
    </source>
</evidence>
<dbReference type="PROSITE" id="PS00392">
    <property type="entry name" value="DDC_GAD_HDC_YDC"/>
    <property type="match status" value="1"/>
</dbReference>
<feature type="modified residue" description="N6-(pyridoxal phosphate)lysine" evidence="6">
    <location>
        <position position="303"/>
    </location>
</feature>
<dbReference type="Gene3D" id="3.90.1150.170">
    <property type="match status" value="1"/>
</dbReference>
<protein>
    <submittedName>
        <fullName evidence="8">Cysteine sulfinic acid decarboxylase</fullName>
    </submittedName>
</protein>
<comment type="cofactor">
    <cofactor evidence="1 6 7">
        <name>pyridoxal 5'-phosphate</name>
        <dbReference type="ChEBI" id="CHEBI:597326"/>
    </cofactor>
</comment>
<reference evidence="8 9" key="1">
    <citation type="submission" date="2019-07" db="EMBL/GenBank/DDBJ databases">
        <title>Draft genome assembly of a fouling barnacle, Amphibalanus amphitrite (Darwin, 1854): The first reference genome for Thecostraca.</title>
        <authorList>
            <person name="Kim W."/>
        </authorList>
    </citation>
    <scope>NUCLEOTIDE SEQUENCE [LARGE SCALE GENOMIC DNA]</scope>
    <source>
        <strain evidence="8">SNU_AA5</strain>
        <tissue evidence="8">Soma without cirri and trophi</tissue>
    </source>
</reference>
<evidence type="ECO:0000256" key="3">
    <source>
        <dbReference type="ARBA" id="ARBA00022793"/>
    </source>
</evidence>
<keyword evidence="5 7" id="KW-0456">Lyase</keyword>
<evidence type="ECO:0000256" key="2">
    <source>
        <dbReference type="ARBA" id="ARBA00009533"/>
    </source>
</evidence>
<keyword evidence="3" id="KW-0210">Decarboxylase</keyword>
<comment type="caution">
    <text evidence="8">The sequence shown here is derived from an EMBL/GenBank/DDBJ whole genome shotgun (WGS) entry which is preliminary data.</text>
</comment>
<dbReference type="Proteomes" id="UP000440578">
    <property type="component" value="Unassembled WGS sequence"/>
</dbReference>
<evidence type="ECO:0000256" key="5">
    <source>
        <dbReference type="ARBA" id="ARBA00023239"/>
    </source>
</evidence>